<reference evidence="9 10" key="1">
    <citation type="journal article" date="2018" name="New Phytol.">
        <title>Comparative genomics and transcriptomics depict ericoid mycorrhizal fungi as versatile saprotrophs and plant mutualists.</title>
        <authorList>
            <person name="Martino E."/>
            <person name="Morin E."/>
            <person name="Grelet G.A."/>
            <person name="Kuo A."/>
            <person name="Kohler A."/>
            <person name="Daghino S."/>
            <person name="Barry K.W."/>
            <person name="Cichocki N."/>
            <person name="Clum A."/>
            <person name="Dockter R.B."/>
            <person name="Hainaut M."/>
            <person name="Kuo R.C."/>
            <person name="LaButti K."/>
            <person name="Lindahl B.D."/>
            <person name="Lindquist E.A."/>
            <person name="Lipzen A."/>
            <person name="Khouja H.R."/>
            <person name="Magnuson J."/>
            <person name="Murat C."/>
            <person name="Ohm R.A."/>
            <person name="Singer S.W."/>
            <person name="Spatafora J.W."/>
            <person name="Wang M."/>
            <person name="Veneault-Fourrey C."/>
            <person name="Henrissat B."/>
            <person name="Grigoriev I.V."/>
            <person name="Martin F.M."/>
            <person name="Perotto S."/>
        </authorList>
    </citation>
    <scope>NUCLEOTIDE SEQUENCE [LARGE SCALE GENOMIC DNA]</scope>
    <source>
        <strain evidence="9 10">ATCC 22711</strain>
    </source>
</reference>
<evidence type="ECO:0000256" key="2">
    <source>
        <dbReference type="ARBA" id="ARBA00022448"/>
    </source>
</evidence>
<keyword evidence="2" id="KW-0813">Transport</keyword>
<evidence type="ECO:0000313" key="10">
    <source>
        <dbReference type="Proteomes" id="UP000241818"/>
    </source>
</evidence>
<evidence type="ECO:0000259" key="8">
    <source>
        <dbReference type="Pfam" id="PF17171"/>
    </source>
</evidence>
<evidence type="ECO:0008006" key="11">
    <source>
        <dbReference type="Google" id="ProtNLM"/>
    </source>
</evidence>
<dbReference type="STRING" id="857342.A0A2T3AZ62"/>
<feature type="domain" description="Mitochondrial outer membrane transport complex Sam37/metaxin N-terminal" evidence="7">
    <location>
        <begin position="21"/>
        <end position="146"/>
    </location>
</feature>
<dbReference type="PANTHER" id="PTHR12289">
    <property type="entry name" value="METAXIN RELATED"/>
    <property type="match status" value="1"/>
</dbReference>
<dbReference type="GO" id="GO:0007005">
    <property type="term" value="P:mitochondrion organization"/>
    <property type="evidence" value="ECO:0007669"/>
    <property type="project" value="TreeGrafter"/>
</dbReference>
<keyword evidence="4" id="KW-0653">Protein transport</keyword>
<dbReference type="InterPro" id="IPR050931">
    <property type="entry name" value="Mito_Protein_Transport_Metaxin"/>
</dbReference>
<protein>
    <recommendedName>
        <fullName evidence="11">Mitochondrial outer membrane transport complex Sam37/metaxin N-terminal domain-containing protein</fullName>
    </recommendedName>
</protein>
<proteinExistence type="predicted"/>
<evidence type="ECO:0000256" key="5">
    <source>
        <dbReference type="ARBA" id="ARBA00023128"/>
    </source>
</evidence>
<evidence type="ECO:0000259" key="7">
    <source>
        <dbReference type="Pfam" id="PF10568"/>
    </source>
</evidence>
<dbReference type="InterPro" id="IPR033468">
    <property type="entry name" value="Metaxin_GST"/>
</dbReference>
<keyword evidence="5" id="KW-0496">Mitochondrion</keyword>
<evidence type="ECO:0000313" key="9">
    <source>
        <dbReference type="EMBL" id="PSS15365.1"/>
    </source>
</evidence>
<dbReference type="AlphaFoldDB" id="A0A2T3AZ62"/>
<dbReference type="PANTHER" id="PTHR12289:SF41">
    <property type="entry name" value="FAILED AXON CONNECTIONS-RELATED"/>
    <property type="match status" value="1"/>
</dbReference>
<feature type="domain" description="Metaxin glutathione S-transferase" evidence="8">
    <location>
        <begin position="211"/>
        <end position="270"/>
    </location>
</feature>
<dbReference type="GeneID" id="36569041"/>
<dbReference type="OrthoDB" id="5835136at2759"/>
<dbReference type="Pfam" id="PF17171">
    <property type="entry name" value="GST_C_6"/>
    <property type="match status" value="1"/>
</dbReference>
<evidence type="ECO:0000256" key="1">
    <source>
        <dbReference type="ARBA" id="ARBA00004294"/>
    </source>
</evidence>
<sequence length="439" mass="47220">MVFELHVWGPAFSLPSIDPHCLAAIAYLQQAVPRGEWQLVASSNPTLSPTNELPALRDGERWIGGFRNIIHYIAQVSQGQWVLDAGLSEQEAADCIAFSSFVESQGQPLLDLSLYVSSENYAGVTRPLYNTIQPFPLPYLTPPSIRAAAKLRTEHLGLSGLDIDSEEGSPKDNSIIPASLRTPRTTVSSLLATTPEINARIRLDALAQSFLGPLQDLLGEKRYLVSERQFSSLDCLALGYLSLMLLPELPQPWLAKSVRAHSPQLCAWIQDLSSRIFGPSVTPAAALLTSSSSSTSPDPSALPWKIPDTGGLLGITTTYLTTLADSLPVLGQHRLDSKMRRQNANTKTPTRDLSPASSWPTVTLLGGLLAGVASLAVLFLKRGLFEEEETRGGQGLDAFGEAGAALSFLADQMDEQVRRDRAQAVGGEVDVVVGVEGGL</sequence>
<dbReference type="InParanoid" id="A0A2T3AZ62"/>
<gene>
    <name evidence="9" type="ORF">M430DRAFT_104828</name>
</gene>
<dbReference type="Pfam" id="PF10568">
    <property type="entry name" value="Tom37"/>
    <property type="match status" value="1"/>
</dbReference>
<dbReference type="CDD" id="cd03078">
    <property type="entry name" value="GST_N_Metaxin1_like"/>
    <property type="match status" value="1"/>
</dbReference>
<dbReference type="GO" id="GO:0015031">
    <property type="term" value="P:protein transport"/>
    <property type="evidence" value="ECO:0007669"/>
    <property type="project" value="UniProtKB-KW"/>
</dbReference>
<keyword evidence="6" id="KW-0472">Membrane</keyword>
<dbReference type="Proteomes" id="UP000241818">
    <property type="component" value="Unassembled WGS sequence"/>
</dbReference>
<dbReference type="InterPro" id="IPR019564">
    <property type="entry name" value="Sam37/metaxin_N"/>
</dbReference>
<organism evidence="9 10">
    <name type="scientific">Amorphotheca resinae ATCC 22711</name>
    <dbReference type="NCBI Taxonomy" id="857342"/>
    <lineage>
        <taxon>Eukaryota</taxon>
        <taxon>Fungi</taxon>
        <taxon>Dikarya</taxon>
        <taxon>Ascomycota</taxon>
        <taxon>Pezizomycotina</taxon>
        <taxon>Leotiomycetes</taxon>
        <taxon>Helotiales</taxon>
        <taxon>Amorphothecaceae</taxon>
        <taxon>Amorphotheca</taxon>
    </lineage>
</organism>
<name>A0A2T3AZ62_AMORE</name>
<evidence type="ECO:0000256" key="3">
    <source>
        <dbReference type="ARBA" id="ARBA00022787"/>
    </source>
</evidence>
<dbReference type="EMBL" id="KZ679013">
    <property type="protein sequence ID" value="PSS15365.1"/>
    <property type="molecule type" value="Genomic_DNA"/>
</dbReference>
<comment type="subcellular location">
    <subcellularLocation>
        <location evidence="1">Mitochondrion outer membrane</location>
    </subcellularLocation>
</comment>
<evidence type="ECO:0000256" key="4">
    <source>
        <dbReference type="ARBA" id="ARBA00022927"/>
    </source>
</evidence>
<evidence type="ECO:0000256" key="6">
    <source>
        <dbReference type="ARBA" id="ARBA00023136"/>
    </source>
</evidence>
<dbReference type="GO" id="GO:0001401">
    <property type="term" value="C:SAM complex"/>
    <property type="evidence" value="ECO:0007669"/>
    <property type="project" value="InterPro"/>
</dbReference>
<keyword evidence="3" id="KW-1000">Mitochondrion outer membrane</keyword>
<accession>A0A2T3AZ62</accession>
<keyword evidence="10" id="KW-1185">Reference proteome</keyword>
<dbReference type="RefSeq" id="XP_024719964.1">
    <property type="nucleotide sequence ID" value="XM_024860960.1"/>
</dbReference>